<dbReference type="SUPFAM" id="SSF46785">
    <property type="entry name" value="Winged helix' DNA-binding domain"/>
    <property type="match status" value="1"/>
</dbReference>
<proteinExistence type="predicted"/>
<dbReference type="InterPro" id="IPR036390">
    <property type="entry name" value="WH_DNA-bd_sf"/>
</dbReference>
<organism evidence="1">
    <name type="scientific">Salmonella enterica</name>
    <name type="common">Salmonella choleraesuis</name>
    <dbReference type="NCBI Taxonomy" id="28901"/>
    <lineage>
        <taxon>Bacteria</taxon>
        <taxon>Pseudomonadati</taxon>
        <taxon>Pseudomonadota</taxon>
        <taxon>Gammaproteobacteria</taxon>
        <taxon>Enterobacterales</taxon>
        <taxon>Enterobacteriaceae</taxon>
        <taxon>Salmonella</taxon>
    </lineage>
</organism>
<dbReference type="AlphaFoldDB" id="A0A747SRR0"/>
<dbReference type="InterPro" id="IPR036388">
    <property type="entry name" value="WH-like_DNA-bd_sf"/>
</dbReference>
<name>A0A747SRR0_SALER</name>
<reference evidence="1" key="2">
    <citation type="submission" date="2020-02" db="EMBL/GenBank/DDBJ databases">
        <authorList>
            <consortium name="NCBI Pathogen Detection Project"/>
        </authorList>
    </citation>
    <scope>NUCLEOTIDE SEQUENCE</scope>
    <source>
        <strain evidence="1">MA.CK_98/00011163</strain>
    </source>
</reference>
<evidence type="ECO:0000313" key="1">
    <source>
        <dbReference type="EMBL" id="HAF4697562.1"/>
    </source>
</evidence>
<sequence length="103" mass="11320">MTGKEAILSYLLEHDSFRVSDVVQECECSKSRVSNAAGVMFRNGMLTKKRNSGGTMTYFPAQGVIAAQQGAVSTIKQCRNSPAMKRLLVVWGVLPPDVLEFHE</sequence>
<dbReference type="Gene3D" id="1.10.10.10">
    <property type="entry name" value="Winged helix-like DNA-binding domain superfamily/Winged helix DNA-binding domain"/>
    <property type="match status" value="1"/>
</dbReference>
<gene>
    <name evidence="1" type="ORF">G8O00_000918</name>
</gene>
<reference evidence="1" key="1">
    <citation type="journal article" date="2018" name="Genome Biol.">
        <title>SKESA: strategic k-mer extension for scrupulous assemblies.</title>
        <authorList>
            <person name="Souvorov A."/>
            <person name="Agarwala R."/>
            <person name="Lipman D.J."/>
        </authorList>
    </citation>
    <scope>NUCLEOTIDE SEQUENCE</scope>
    <source>
        <strain evidence="1">MA.CK_98/00011163</strain>
    </source>
</reference>
<dbReference type="EMBL" id="DAAVHS010000002">
    <property type="protein sequence ID" value="HAF4697562.1"/>
    <property type="molecule type" value="Genomic_DNA"/>
</dbReference>
<comment type="caution">
    <text evidence="1">The sequence shown here is derived from an EMBL/GenBank/DDBJ whole genome shotgun (WGS) entry which is preliminary data.</text>
</comment>
<accession>A0A747SRR0</accession>
<protein>
    <submittedName>
        <fullName evidence="1">Protein ren</fullName>
    </submittedName>
</protein>